<gene>
    <name evidence="2" type="ORF">GDO78_009770</name>
</gene>
<name>A0A8J6K8S8_ELECQ</name>
<comment type="caution">
    <text evidence="2">The sequence shown here is derived from an EMBL/GenBank/DDBJ whole genome shotgun (WGS) entry which is preliminary data.</text>
</comment>
<sequence>MTWATCRRPGRIQLREFPTRASAESSAGTHLSRGPGSFMCRLPGSRRMRRAGPWPDEERRRQQQLEEIRKREAEERMKQEEERRHREEERTKREAEEKRRQEEEYYNRLEAERRRQHEEAERRLLETEEPGLYRPPLPQEYEDPYPPLLSNAPPHPPQRNTSYLKTQALSPDTVYTAKFVAYTDDEEDTNLAGQDKYSSTRKSYGDLLPAASKPQLPAARQTRPVSDGIFLSNSFQLTAANANSTVKKTGLAPPISNKPSFLHQSISKGTVYI</sequence>
<evidence type="ECO:0000313" key="2">
    <source>
        <dbReference type="EMBL" id="KAG9484042.1"/>
    </source>
</evidence>
<keyword evidence="3" id="KW-1185">Reference proteome</keyword>
<dbReference type="InterPro" id="IPR028842">
    <property type="entry name" value="Afadin"/>
</dbReference>
<dbReference type="GO" id="GO:0050839">
    <property type="term" value="F:cell adhesion molecule binding"/>
    <property type="evidence" value="ECO:0007669"/>
    <property type="project" value="TreeGrafter"/>
</dbReference>
<dbReference type="PANTHER" id="PTHR10398">
    <property type="entry name" value="AFADIN"/>
    <property type="match status" value="1"/>
</dbReference>
<protein>
    <submittedName>
        <fullName evidence="2">Uncharacterized protein</fullName>
    </submittedName>
</protein>
<accession>A0A8J6K8S8</accession>
<dbReference type="GO" id="GO:0005912">
    <property type="term" value="C:adherens junction"/>
    <property type="evidence" value="ECO:0007669"/>
    <property type="project" value="TreeGrafter"/>
</dbReference>
<evidence type="ECO:0000256" key="1">
    <source>
        <dbReference type="SAM" id="MobiDB-lite"/>
    </source>
</evidence>
<reference evidence="2" key="1">
    <citation type="thesis" date="2020" institute="ProQuest LLC" country="789 East Eisenhower Parkway, Ann Arbor, MI, USA">
        <title>Comparative Genomics and Chromosome Evolution.</title>
        <authorList>
            <person name="Mudd A.B."/>
        </authorList>
    </citation>
    <scope>NUCLEOTIDE SEQUENCE</scope>
    <source>
        <strain evidence="2">HN-11 Male</strain>
        <tissue evidence="2">Kidney and liver</tissue>
    </source>
</reference>
<dbReference type="AlphaFoldDB" id="A0A8J6K8S8"/>
<evidence type="ECO:0000313" key="3">
    <source>
        <dbReference type="Proteomes" id="UP000770717"/>
    </source>
</evidence>
<proteinExistence type="predicted"/>
<dbReference type="Proteomes" id="UP000770717">
    <property type="component" value="Unassembled WGS sequence"/>
</dbReference>
<feature type="region of interest" description="Disordered" evidence="1">
    <location>
        <begin position="1"/>
        <end position="166"/>
    </location>
</feature>
<feature type="compositionally biased region" description="Basic and acidic residues" evidence="1">
    <location>
        <begin position="56"/>
        <end position="126"/>
    </location>
</feature>
<dbReference type="GO" id="GO:0032880">
    <property type="term" value="P:regulation of protein localization"/>
    <property type="evidence" value="ECO:0007669"/>
    <property type="project" value="TreeGrafter"/>
</dbReference>
<dbReference type="EMBL" id="WNTK01000005">
    <property type="protein sequence ID" value="KAG9484042.1"/>
    <property type="molecule type" value="Genomic_DNA"/>
</dbReference>
<organism evidence="2 3">
    <name type="scientific">Eleutherodactylus coqui</name>
    <name type="common">Puerto Rican coqui</name>
    <dbReference type="NCBI Taxonomy" id="57060"/>
    <lineage>
        <taxon>Eukaryota</taxon>
        <taxon>Metazoa</taxon>
        <taxon>Chordata</taxon>
        <taxon>Craniata</taxon>
        <taxon>Vertebrata</taxon>
        <taxon>Euteleostomi</taxon>
        <taxon>Amphibia</taxon>
        <taxon>Batrachia</taxon>
        <taxon>Anura</taxon>
        <taxon>Neobatrachia</taxon>
        <taxon>Hyloidea</taxon>
        <taxon>Eleutherodactylidae</taxon>
        <taxon>Eleutherodactylinae</taxon>
        <taxon>Eleutherodactylus</taxon>
        <taxon>Eleutherodactylus</taxon>
    </lineage>
</organism>
<dbReference type="OrthoDB" id="6260541at2759"/>
<dbReference type="PANTHER" id="PTHR10398:SF2">
    <property type="entry name" value="AFADIN"/>
    <property type="match status" value="1"/>
</dbReference>